<evidence type="ECO:0000313" key="2">
    <source>
        <dbReference type="Proteomes" id="UP001223520"/>
    </source>
</evidence>
<dbReference type="Proteomes" id="UP001223520">
    <property type="component" value="Plasmid unnamed1"/>
</dbReference>
<dbReference type="KEGG" id="hbq:QI031_31080"/>
<name>A0AAJ6NYC1_9CYAN</name>
<keyword evidence="2" id="KW-1185">Reference proteome</keyword>
<gene>
    <name evidence="1" type="ORF">QI031_31080</name>
</gene>
<keyword evidence="1" id="KW-0328">Glycosyltransferase</keyword>
<proteinExistence type="predicted"/>
<reference evidence="1 2" key="1">
    <citation type="journal article" date="2023" name="Limnol Oceanogr Lett">
        <title>Environmental adaptations by the intertidal Antarctic cyanobacterium Halotia branconii CENA392 as revealed using long-read genome sequencing.</title>
        <authorList>
            <person name="Dextro R.B."/>
            <person name="Delbaje E."/>
            <person name="Freitas P.N.N."/>
            <person name="Geraldes V."/>
            <person name="Pinto E."/>
            <person name="Long P.F."/>
            <person name="Fiore M.F."/>
        </authorList>
    </citation>
    <scope>NUCLEOTIDE SEQUENCE [LARGE SCALE GENOMIC DNA]</scope>
    <source>
        <strain evidence="1 2">CENA392</strain>
        <plasmid evidence="1 2">unnamed1</plasmid>
    </source>
</reference>
<sequence>MPKIIVVNNYSLNWDIEEITNFKKPNQTIWGINYLQEWGYDILLIPQTTSSNLHRLNNLINKFSPADMGDFGQQFKALNELNEADLIYDTSGTQAQILSYMKAMGLLQVPIVSIFHKKLQPSRFKNIKKPFITSYVKGIDAFICLSKTFQNSIIAYGGEKKAFKVDWGPDSNFYSSYVKSDRGDIVAIGRTNRDFVTLGLAASQIKVPVHIICCEFNVTEKFNSFGENVKVTVMPNDQVIDGKQFYDILAGCRAIAIPLTHLGVTHLAGLTSLLDALGMGKPVIMTKNNHIDIDIEAEDIGISVELGDVTGWVKAMQWFEANPNNALVMGKKARKLVDNHLNSRIFAERVKEIFEQLLQKH</sequence>
<dbReference type="SUPFAM" id="SSF53756">
    <property type="entry name" value="UDP-Glycosyltransferase/glycogen phosphorylase"/>
    <property type="match status" value="1"/>
</dbReference>
<evidence type="ECO:0000313" key="1">
    <source>
        <dbReference type="EMBL" id="WGV29005.1"/>
    </source>
</evidence>
<keyword evidence="1" id="KW-0808">Transferase</keyword>
<dbReference type="AlphaFoldDB" id="A0AAJ6NYC1"/>
<keyword evidence="1" id="KW-0614">Plasmid</keyword>
<geneLocation type="plasmid" evidence="1 2">
    <name>unnamed1</name>
</geneLocation>
<dbReference type="EC" id="2.4.-.-" evidence="1"/>
<accession>A0AAJ6NYC1</accession>
<dbReference type="GO" id="GO:0016757">
    <property type="term" value="F:glycosyltransferase activity"/>
    <property type="evidence" value="ECO:0007669"/>
    <property type="project" value="UniProtKB-KW"/>
</dbReference>
<dbReference type="Gene3D" id="3.40.50.2000">
    <property type="entry name" value="Glycogen Phosphorylase B"/>
    <property type="match status" value="1"/>
</dbReference>
<dbReference type="RefSeq" id="WP_281486207.1">
    <property type="nucleotide sequence ID" value="NZ_CP124544.1"/>
</dbReference>
<protein>
    <submittedName>
        <fullName evidence="1">Glycosyltransferase</fullName>
        <ecNumber evidence="1">2.4.-.-</ecNumber>
    </submittedName>
</protein>
<dbReference type="EMBL" id="CP124544">
    <property type="protein sequence ID" value="WGV29005.1"/>
    <property type="molecule type" value="Genomic_DNA"/>
</dbReference>
<organism evidence="1 2">
    <name type="scientific">Halotia branconii CENA392</name>
    <dbReference type="NCBI Taxonomy" id="1539056"/>
    <lineage>
        <taxon>Bacteria</taxon>
        <taxon>Bacillati</taxon>
        <taxon>Cyanobacteriota</taxon>
        <taxon>Cyanophyceae</taxon>
        <taxon>Nostocales</taxon>
        <taxon>Nodulariaceae</taxon>
        <taxon>Halotia</taxon>
    </lineage>
</organism>